<evidence type="ECO:0000256" key="1">
    <source>
        <dbReference type="SAM" id="MobiDB-lite"/>
    </source>
</evidence>
<organism evidence="2 3">
    <name type="scientific">Actinospica acidiphila</name>
    <dbReference type="NCBI Taxonomy" id="304899"/>
    <lineage>
        <taxon>Bacteria</taxon>
        <taxon>Bacillati</taxon>
        <taxon>Actinomycetota</taxon>
        <taxon>Actinomycetes</taxon>
        <taxon>Catenulisporales</taxon>
        <taxon>Actinospicaceae</taxon>
        <taxon>Actinospica</taxon>
    </lineage>
</organism>
<dbReference type="Proteomes" id="UP000471745">
    <property type="component" value="Unassembled WGS sequence"/>
</dbReference>
<feature type="non-terminal residue" evidence="2">
    <location>
        <position position="50"/>
    </location>
</feature>
<keyword evidence="3" id="KW-1185">Reference proteome</keyword>
<evidence type="ECO:0000313" key="3">
    <source>
        <dbReference type="Proteomes" id="UP000471745"/>
    </source>
</evidence>
<reference evidence="2 3" key="1">
    <citation type="submission" date="2020-01" db="EMBL/GenBank/DDBJ databases">
        <title>Insect and environment-associated Actinomycetes.</title>
        <authorList>
            <person name="Currrie C."/>
            <person name="Chevrette M."/>
            <person name="Carlson C."/>
            <person name="Stubbendieck R."/>
            <person name="Wendt-Pienkowski E."/>
        </authorList>
    </citation>
    <scope>NUCLEOTIDE SEQUENCE [LARGE SCALE GENOMIC DNA]</scope>
    <source>
        <strain evidence="2 3">SID8189</strain>
    </source>
</reference>
<feature type="compositionally biased region" description="Low complexity" evidence="1">
    <location>
        <begin position="37"/>
        <end position="50"/>
    </location>
</feature>
<comment type="caution">
    <text evidence="2">The sequence shown here is derived from an EMBL/GenBank/DDBJ whole genome shotgun (WGS) entry which is preliminary data.</text>
</comment>
<feature type="region of interest" description="Disordered" evidence="1">
    <location>
        <begin position="31"/>
        <end position="50"/>
    </location>
</feature>
<sequence>MRRTRCGRLRPDGGQSAMNAAGKQTDSFYSFDRFGGRARTPGAAGAPARP</sequence>
<dbReference type="AlphaFoldDB" id="A0A9X5CN39"/>
<evidence type="ECO:0000313" key="2">
    <source>
        <dbReference type="EMBL" id="NEC51597.1"/>
    </source>
</evidence>
<dbReference type="EMBL" id="JAAGNA010000830">
    <property type="protein sequence ID" value="NEC51597.1"/>
    <property type="molecule type" value="Genomic_DNA"/>
</dbReference>
<name>A0A9X5CN39_9ACTN</name>
<accession>A0A9X5CN39</accession>
<proteinExistence type="predicted"/>
<feature type="region of interest" description="Disordered" evidence="1">
    <location>
        <begin position="1"/>
        <end position="24"/>
    </location>
</feature>
<gene>
    <name evidence="2" type="ORF">G3I18_23990</name>
</gene>
<protein>
    <submittedName>
        <fullName evidence="2">Uncharacterized protein</fullName>
    </submittedName>
</protein>